<dbReference type="RefSeq" id="WP_216469172.1">
    <property type="nucleotide sequence ID" value="NZ_JAHLQI010000001.1"/>
</dbReference>
<comment type="caution">
    <text evidence="4">The sequence shown here is derived from an EMBL/GenBank/DDBJ whole genome shotgun (WGS) entry which is preliminary data.</text>
</comment>
<keyword evidence="5" id="KW-1185">Reference proteome</keyword>
<feature type="domain" description="ATPase BadF/BadG/BcrA/BcrD type" evidence="3">
    <location>
        <begin position="5"/>
        <end position="252"/>
    </location>
</feature>
<evidence type="ECO:0000256" key="2">
    <source>
        <dbReference type="ARBA" id="ARBA00023004"/>
    </source>
</evidence>
<accession>A0ABS6ERU5</accession>
<organism evidence="4 5">
    <name type="scientific">Butyricicoccus intestinisimiae</name>
    <dbReference type="NCBI Taxonomy" id="2841509"/>
    <lineage>
        <taxon>Bacteria</taxon>
        <taxon>Bacillati</taxon>
        <taxon>Bacillota</taxon>
        <taxon>Clostridia</taxon>
        <taxon>Eubacteriales</taxon>
        <taxon>Butyricicoccaceae</taxon>
        <taxon>Butyricicoccus</taxon>
    </lineage>
</organism>
<dbReference type="InterPro" id="IPR008275">
    <property type="entry name" value="CoA_E_activase_dom"/>
</dbReference>
<evidence type="ECO:0000259" key="3">
    <source>
        <dbReference type="Pfam" id="PF01869"/>
    </source>
</evidence>
<dbReference type="NCBIfam" id="TIGR00241">
    <property type="entry name" value="CoA_E_activ"/>
    <property type="match status" value="1"/>
</dbReference>
<dbReference type="CDD" id="cd24109">
    <property type="entry name" value="ASKHA_NBD_YjiL-like"/>
    <property type="match status" value="1"/>
</dbReference>
<reference evidence="4 5" key="1">
    <citation type="submission" date="2021-06" db="EMBL/GenBank/DDBJ databases">
        <authorList>
            <person name="Sun Q."/>
            <person name="Li D."/>
        </authorList>
    </citation>
    <scope>NUCLEOTIDE SEQUENCE [LARGE SCALE GENOMIC DNA]</scope>
    <source>
        <strain evidence="4 5">MSJd-7</strain>
    </source>
</reference>
<evidence type="ECO:0000256" key="1">
    <source>
        <dbReference type="ARBA" id="ARBA00022723"/>
    </source>
</evidence>
<keyword evidence="2" id="KW-0408">Iron</keyword>
<dbReference type="PANTHER" id="PTHR32329">
    <property type="entry name" value="BIFUNCTIONAL PROTEIN [INCLUDES 2-HYDROXYACYL-COA DEHYDRATASE (N-TER) AND ITS ACTIVATOR DOMAIN (C_TERM)-RELATED"/>
    <property type="match status" value="1"/>
</dbReference>
<name>A0ABS6ERU5_9FIRM</name>
<dbReference type="PANTHER" id="PTHR32329:SF2">
    <property type="entry name" value="BIFUNCTIONAL PROTEIN [INCLUDES 2-HYDROXYACYL-COA DEHYDRATASE (N-TER) AND ITS ACTIVATOR DOMAIN (C_TERM)"/>
    <property type="match status" value="1"/>
</dbReference>
<evidence type="ECO:0000313" key="5">
    <source>
        <dbReference type="Proteomes" id="UP000783588"/>
    </source>
</evidence>
<proteinExistence type="predicted"/>
<dbReference type="EMBL" id="JAHLQI010000001">
    <property type="protein sequence ID" value="MBU5489580.1"/>
    <property type="molecule type" value="Genomic_DNA"/>
</dbReference>
<dbReference type="Proteomes" id="UP000783588">
    <property type="component" value="Unassembled WGS sequence"/>
</dbReference>
<dbReference type="Pfam" id="PF01869">
    <property type="entry name" value="BcrAD_BadFG"/>
    <property type="match status" value="1"/>
</dbReference>
<keyword evidence="1" id="KW-0479">Metal-binding</keyword>
<dbReference type="InterPro" id="IPR002731">
    <property type="entry name" value="ATPase_BadF"/>
</dbReference>
<protein>
    <submittedName>
        <fullName evidence="4">CoA activase</fullName>
    </submittedName>
</protein>
<evidence type="ECO:0000313" key="4">
    <source>
        <dbReference type="EMBL" id="MBU5489580.1"/>
    </source>
</evidence>
<dbReference type="InterPro" id="IPR051805">
    <property type="entry name" value="Dehydratase_Activator_Redct"/>
</dbReference>
<gene>
    <name evidence="4" type="ORF">KQI75_02885</name>
</gene>
<sequence>MQYSIGIDIGSTSAKVAVLDTNQELVYHAVKPTGWSSIEIAQEMLDLVQAQGFDGKTSPWVATGYGRNSVSYADKTVTEISCHAKGAVWLHHNDNLVVIDIGGQDTKVILTQDGRVEHFIMNDKCSAGTGRFLEVMANSLSLRPNDLCALAERGSGITISSMCTVFAESEVISLIGKGESKENIAYGIVDSIVDKVAGQCAKLELGTNMVCLTGGLCECEYIQRALGEKLKRTVYTSPLNRYAGAIGAALFAANLQK</sequence>